<dbReference type="GO" id="GO:0008170">
    <property type="term" value="F:N-methyltransferase activity"/>
    <property type="evidence" value="ECO:0007669"/>
    <property type="project" value="InterPro"/>
</dbReference>
<name>X1QMB1_9ZZZZ</name>
<evidence type="ECO:0000313" key="4">
    <source>
        <dbReference type="EMBL" id="GAI44404.1"/>
    </source>
</evidence>
<dbReference type="Gene3D" id="3.40.50.150">
    <property type="entry name" value="Vaccinia Virus protein VP39"/>
    <property type="match status" value="1"/>
</dbReference>
<evidence type="ECO:0000259" key="3">
    <source>
        <dbReference type="Pfam" id="PF01555"/>
    </source>
</evidence>
<reference evidence="4" key="1">
    <citation type="journal article" date="2014" name="Front. Microbiol.">
        <title>High frequency of phylogenetically diverse reductive dehalogenase-homologous genes in deep subseafloor sedimentary metagenomes.</title>
        <authorList>
            <person name="Kawai M."/>
            <person name="Futagami T."/>
            <person name="Toyoda A."/>
            <person name="Takaki Y."/>
            <person name="Nishi S."/>
            <person name="Hori S."/>
            <person name="Arai W."/>
            <person name="Tsubouchi T."/>
            <person name="Morono Y."/>
            <person name="Uchiyama I."/>
            <person name="Ito T."/>
            <person name="Fujiyama A."/>
            <person name="Inagaki F."/>
            <person name="Takami H."/>
        </authorList>
    </citation>
    <scope>NUCLEOTIDE SEQUENCE</scope>
    <source>
        <strain evidence="4">Expedition CK06-06</strain>
    </source>
</reference>
<dbReference type="GO" id="GO:0003677">
    <property type="term" value="F:DNA binding"/>
    <property type="evidence" value="ECO:0007669"/>
    <property type="project" value="InterPro"/>
</dbReference>
<organism evidence="4">
    <name type="scientific">marine sediment metagenome</name>
    <dbReference type="NCBI Taxonomy" id="412755"/>
    <lineage>
        <taxon>unclassified sequences</taxon>
        <taxon>metagenomes</taxon>
        <taxon>ecological metagenomes</taxon>
    </lineage>
</organism>
<accession>X1QMB1</accession>
<dbReference type="SUPFAM" id="SSF53335">
    <property type="entry name" value="S-adenosyl-L-methionine-dependent methyltransferases"/>
    <property type="match status" value="1"/>
</dbReference>
<evidence type="ECO:0000256" key="1">
    <source>
        <dbReference type="ARBA" id="ARBA00022603"/>
    </source>
</evidence>
<dbReference type="AlphaFoldDB" id="X1QMB1"/>
<comment type="caution">
    <text evidence="4">The sequence shown here is derived from an EMBL/GenBank/DDBJ whole genome shotgun (WGS) entry which is preliminary data.</text>
</comment>
<protein>
    <recommendedName>
        <fullName evidence="3">DNA methylase N-4/N-6 domain-containing protein</fullName>
    </recommendedName>
</protein>
<keyword evidence="1" id="KW-0489">Methyltransferase</keyword>
<dbReference type="InterPro" id="IPR029063">
    <property type="entry name" value="SAM-dependent_MTases_sf"/>
</dbReference>
<dbReference type="GO" id="GO:0032259">
    <property type="term" value="P:methylation"/>
    <property type="evidence" value="ECO:0007669"/>
    <property type="project" value="UniProtKB-KW"/>
</dbReference>
<dbReference type="InterPro" id="IPR002941">
    <property type="entry name" value="DNA_methylase_N4/N6"/>
</dbReference>
<dbReference type="EMBL" id="BARV01028078">
    <property type="protein sequence ID" value="GAI44404.1"/>
    <property type="molecule type" value="Genomic_DNA"/>
</dbReference>
<proteinExistence type="predicted"/>
<feature type="domain" description="DNA methylase N-4/N-6" evidence="3">
    <location>
        <begin position="29"/>
        <end position="154"/>
    </location>
</feature>
<gene>
    <name evidence="4" type="ORF">S06H3_45042</name>
</gene>
<feature type="non-terminal residue" evidence="4">
    <location>
        <position position="1"/>
    </location>
</feature>
<evidence type="ECO:0000256" key="2">
    <source>
        <dbReference type="ARBA" id="ARBA00022679"/>
    </source>
</evidence>
<sequence>WLRNEIGIDDSFFQLEREILVNRKTKALGYKTYDHYFKGLKSVFTEAYRVLKPSGVLVFTFNNKDMRAWYSVTKAAIKAGFTLGNDGVIYQEPIENYKNTAHTRYKGSIHGDFIYTFRKLPQKQNGDNDTPSPPREVNMHSKIINIAREYLQKNKEATTNEIYIAVMANLIPAMANLASRDQYPEKLNSMLKLNGIERPLRNEFAFDPQQKLWKLRNRNFCQEVAT</sequence>
<dbReference type="Pfam" id="PF01555">
    <property type="entry name" value="N6_N4_Mtase"/>
    <property type="match status" value="1"/>
</dbReference>
<keyword evidence="2" id="KW-0808">Transferase</keyword>